<feature type="compositionally biased region" description="Basic residues" evidence="1">
    <location>
        <begin position="211"/>
        <end position="220"/>
    </location>
</feature>
<evidence type="ECO:0000313" key="3">
    <source>
        <dbReference type="EMBL" id="KAF4622337.1"/>
    </source>
</evidence>
<keyword evidence="4" id="KW-1185">Reference proteome</keyword>
<dbReference type="AlphaFoldDB" id="A0A8H4R324"/>
<feature type="region of interest" description="Disordered" evidence="1">
    <location>
        <begin position="182"/>
        <end position="220"/>
    </location>
</feature>
<evidence type="ECO:0000256" key="1">
    <source>
        <dbReference type="SAM" id="MobiDB-lite"/>
    </source>
</evidence>
<accession>A0A8H4R324</accession>
<sequence>MHIYPIHSRDSDVLSAPPQSQVAIFDTTCSSSSLVKWCPVDIVVWVLLILVVIFVSWKVYSTNRVGPSKELSVLQKHRRRKGHRLDLPYPSSSSNDHLPAYTYADSAILSNNGSAQCPSGAVDPYHVVDTIDNSRISKDADFNGASVPRPVLEQRKAGSMRRLSDGHGRGLGLGIDMASMTHPSPAPAYSEKISPEDSLRDTASTPSPKAAHVHNARWDT</sequence>
<organism evidence="3 4">
    <name type="scientific">Agrocybe pediades</name>
    <dbReference type="NCBI Taxonomy" id="84607"/>
    <lineage>
        <taxon>Eukaryota</taxon>
        <taxon>Fungi</taxon>
        <taxon>Dikarya</taxon>
        <taxon>Basidiomycota</taxon>
        <taxon>Agaricomycotina</taxon>
        <taxon>Agaricomycetes</taxon>
        <taxon>Agaricomycetidae</taxon>
        <taxon>Agaricales</taxon>
        <taxon>Agaricineae</taxon>
        <taxon>Strophariaceae</taxon>
        <taxon>Agrocybe</taxon>
    </lineage>
</organism>
<dbReference type="Proteomes" id="UP000521872">
    <property type="component" value="Unassembled WGS sequence"/>
</dbReference>
<keyword evidence="2" id="KW-0472">Membrane</keyword>
<name>A0A8H4R324_9AGAR</name>
<keyword evidence="2" id="KW-0812">Transmembrane</keyword>
<comment type="caution">
    <text evidence="3">The sequence shown here is derived from an EMBL/GenBank/DDBJ whole genome shotgun (WGS) entry which is preliminary data.</text>
</comment>
<dbReference type="EMBL" id="JAACJL010000002">
    <property type="protein sequence ID" value="KAF4622337.1"/>
    <property type="molecule type" value="Genomic_DNA"/>
</dbReference>
<reference evidence="3 4" key="1">
    <citation type="submission" date="2019-12" db="EMBL/GenBank/DDBJ databases">
        <authorList>
            <person name="Floudas D."/>
            <person name="Bentzer J."/>
            <person name="Ahren D."/>
            <person name="Johansson T."/>
            <person name="Persson P."/>
            <person name="Tunlid A."/>
        </authorList>
    </citation>
    <scope>NUCLEOTIDE SEQUENCE [LARGE SCALE GENOMIC DNA]</scope>
    <source>
        <strain evidence="3 4">CBS 102.39</strain>
    </source>
</reference>
<keyword evidence="2" id="KW-1133">Transmembrane helix</keyword>
<evidence type="ECO:0000256" key="2">
    <source>
        <dbReference type="SAM" id="Phobius"/>
    </source>
</evidence>
<protein>
    <submittedName>
        <fullName evidence="3">Uncharacterized protein</fullName>
    </submittedName>
</protein>
<gene>
    <name evidence="3" type="ORF">D9613_009244</name>
</gene>
<evidence type="ECO:0000313" key="4">
    <source>
        <dbReference type="Proteomes" id="UP000521872"/>
    </source>
</evidence>
<feature type="transmembrane region" description="Helical" evidence="2">
    <location>
        <begin position="42"/>
        <end position="60"/>
    </location>
</feature>
<proteinExistence type="predicted"/>